<dbReference type="GeneID" id="100903612"/>
<dbReference type="SUPFAM" id="SSF53474">
    <property type="entry name" value="alpha/beta-Hydrolases"/>
    <property type="match status" value="1"/>
</dbReference>
<comment type="subcellular location">
    <subcellularLocation>
        <location evidence="1">Secreted</location>
    </subcellularLocation>
</comment>
<dbReference type="GO" id="GO:0005615">
    <property type="term" value="C:extracellular space"/>
    <property type="evidence" value="ECO:0007669"/>
    <property type="project" value="TreeGrafter"/>
</dbReference>
<feature type="domain" description="Lipase" evidence="5">
    <location>
        <begin position="24"/>
        <end position="185"/>
    </location>
</feature>
<gene>
    <name evidence="7" type="primary">LOC100903612</name>
</gene>
<dbReference type="Pfam" id="PF00151">
    <property type="entry name" value="Lipase"/>
    <property type="match status" value="1"/>
</dbReference>
<dbReference type="AlphaFoldDB" id="A0AAJ6QU91"/>
<dbReference type="InterPro" id="IPR013818">
    <property type="entry name" value="Lipase"/>
</dbReference>
<dbReference type="GO" id="GO:0016042">
    <property type="term" value="P:lipid catabolic process"/>
    <property type="evidence" value="ECO:0007669"/>
    <property type="project" value="TreeGrafter"/>
</dbReference>
<comment type="similarity">
    <text evidence="2 4">Belongs to the AB hydrolase superfamily. Lipase family.</text>
</comment>
<dbReference type="InterPro" id="IPR029058">
    <property type="entry name" value="AB_hydrolase_fold"/>
</dbReference>
<dbReference type="Proteomes" id="UP000694867">
    <property type="component" value="Unplaced"/>
</dbReference>
<dbReference type="KEGG" id="goe:100903612"/>
<accession>A0AAJ6QU91</accession>
<name>A0AAJ6QU91_9ACAR</name>
<keyword evidence="3" id="KW-0964">Secreted</keyword>
<dbReference type="GO" id="GO:0017171">
    <property type="term" value="F:serine hydrolase activity"/>
    <property type="evidence" value="ECO:0007669"/>
    <property type="project" value="TreeGrafter"/>
</dbReference>
<dbReference type="PANTHER" id="PTHR11610">
    <property type="entry name" value="LIPASE"/>
    <property type="match status" value="1"/>
</dbReference>
<reference evidence="7" key="1">
    <citation type="submission" date="2025-08" db="UniProtKB">
        <authorList>
            <consortium name="RefSeq"/>
        </authorList>
    </citation>
    <scope>IDENTIFICATION</scope>
</reference>
<evidence type="ECO:0000259" key="5">
    <source>
        <dbReference type="Pfam" id="PF00151"/>
    </source>
</evidence>
<evidence type="ECO:0000313" key="6">
    <source>
        <dbReference type="Proteomes" id="UP000694867"/>
    </source>
</evidence>
<organism evidence="6 7">
    <name type="scientific">Galendromus occidentalis</name>
    <name type="common">western predatory mite</name>
    <dbReference type="NCBI Taxonomy" id="34638"/>
    <lineage>
        <taxon>Eukaryota</taxon>
        <taxon>Metazoa</taxon>
        <taxon>Ecdysozoa</taxon>
        <taxon>Arthropoda</taxon>
        <taxon>Chelicerata</taxon>
        <taxon>Arachnida</taxon>
        <taxon>Acari</taxon>
        <taxon>Parasitiformes</taxon>
        <taxon>Mesostigmata</taxon>
        <taxon>Gamasina</taxon>
        <taxon>Phytoseioidea</taxon>
        <taxon>Phytoseiidae</taxon>
        <taxon>Typhlodrominae</taxon>
        <taxon>Galendromus</taxon>
    </lineage>
</organism>
<dbReference type="InterPro" id="IPR000734">
    <property type="entry name" value="TAG_lipase"/>
</dbReference>
<dbReference type="GO" id="GO:0016298">
    <property type="term" value="F:lipase activity"/>
    <property type="evidence" value="ECO:0007669"/>
    <property type="project" value="InterPro"/>
</dbReference>
<dbReference type="RefSeq" id="XP_003744296.1">
    <property type="nucleotide sequence ID" value="XM_003744248.1"/>
</dbReference>
<proteinExistence type="inferred from homology"/>
<evidence type="ECO:0000256" key="4">
    <source>
        <dbReference type="RuleBase" id="RU004262"/>
    </source>
</evidence>
<evidence type="ECO:0000256" key="2">
    <source>
        <dbReference type="ARBA" id="ARBA00010701"/>
    </source>
</evidence>
<dbReference type="PANTHER" id="PTHR11610:SF173">
    <property type="entry name" value="LIPASE DOMAIN-CONTAINING PROTEIN-RELATED"/>
    <property type="match status" value="1"/>
</dbReference>
<dbReference type="Gene3D" id="3.40.50.1820">
    <property type="entry name" value="alpha/beta hydrolase"/>
    <property type="match status" value="1"/>
</dbReference>
<keyword evidence="6" id="KW-1185">Reference proteome</keyword>
<sequence>MYTVKDGRDVTPPHCLPGLLLYPPWDAATLDVSFKLYDNLNRDAVKVLRWDETFPVNDLVLGATDKLVVIIHGYTENPDEAWINRMRDAYFRRPEIRSIKWISVDWEKGALGSTLLFPRNYVQASSNARAVGMILGTFLGRLMMAYDIGEESLHILGHSLGAHVMGGAIEVLHRNFNIKAGRATG</sequence>
<protein>
    <submittedName>
        <fullName evidence="7">Inactive pancreatic lipase-related protein 1-like</fullName>
    </submittedName>
</protein>
<evidence type="ECO:0000256" key="3">
    <source>
        <dbReference type="ARBA" id="ARBA00022525"/>
    </source>
</evidence>
<evidence type="ECO:0000256" key="1">
    <source>
        <dbReference type="ARBA" id="ARBA00004613"/>
    </source>
</evidence>
<evidence type="ECO:0000313" key="7">
    <source>
        <dbReference type="RefSeq" id="XP_003744296.1"/>
    </source>
</evidence>